<dbReference type="GO" id="GO:0003677">
    <property type="term" value="F:DNA binding"/>
    <property type="evidence" value="ECO:0007669"/>
    <property type="project" value="UniProtKB-KW"/>
</dbReference>
<name>G2EDE9_9FLAO</name>
<evidence type="ECO:0000256" key="2">
    <source>
        <dbReference type="ARBA" id="ARBA00023172"/>
    </source>
</evidence>
<keyword evidence="2" id="KW-0233">DNA recombination</keyword>
<dbReference type="GO" id="GO:0006310">
    <property type="term" value="P:DNA recombination"/>
    <property type="evidence" value="ECO:0007669"/>
    <property type="project" value="UniProtKB-KW"/>
</dbReference>
<dbReference type="OrthoDB" id="9806835at2"/>
<keyword evidence="4" id="KW-1185">Reference proteome</keyword>
<protein>
    <submittedName>
        <fullName evidence="3">Site-specific integrase</fullName>
    </submittedName>
</protein>
<dbReference type="InterPro" id="IPR011010">
    <property type="entry name" value="DNA_brk_join_enz"/>
</dbReference>
<evidence type="ECO:0000256" key="1">
    <source>
        <dbReference type="ARBA" id="ARBA00023125"/>
    </source>
</evidence>
<evidence type="ECO:0000313" key="3">
    <source>
        <dbReference type="EMBL" id="EGV43450.2"/>
    </source>
</evidence>
<dbReference type="RefSeq" id="WP_040288238.1">
    <property type="nucleotide sequence ID" value="NZ_AFXZ01000025.1"/>
</dbReference>
<dbReference type="EMBL" id="AFXZ01000025">
    <property type="protein sequence ID" value="EGV43450.2"/>
    <property type="molecule type" value="Genomic_DNA"/>
</dbReference>
<dbReference type="eggNOG" id="COG0582">
    <property type="taxonomic scope" value="Bacteria"/>
</dbReference>
<dbReference type="Gene3D" id="1.10.443.10">
    <property type="entry name" value="Intergrase catalytic core"/>
    <property type="match status" value="1"/>
</dbReference>
<evidence type="ECO:0000313" key="4">
    <source>
        <dbReference type="Proteomes" id="UP000003730"/>
    </source>
</evidence>
<organism evidence="3 4">
    <name type="scientific">Bizionia argentinensis JUB59</name>
    <dbReference type="NCBI Taxonomy" id="1046627"/>
    <lineage>
        <taxon>Bacteria</taxon>
        <taxon>Pseudomonadati</taxon>
        <taxon>Bacteroidota</taxon>
        <taxon>Flavobacteriia</taxon>
        <taxon>Flavobacteriales</taxon>
        <taxon>Flavobacteriaceae</taxon>
        <taxon>Bizionia</taxon>
    </lineage>
</organism>
<reference evidence="3 4" key="1">
    <citation type="journal article" date="2008" name="Int. J. Syst. Evol. Microbiol.">
        <title>Bizionia argentinensis sp. nov., isolated from surface marine water in Antarctica.</title>
        <authorList>
            <person name="Bercovich A."/>
            <person name="Vazquez S.C."/>
            <person name="Yankilevich P."/>
            <person name="Coria S.H."/>
            <person name="Foti M."/>
            <person name="Hernandez E."/>
            <person name="Vidal A."/>
            <person name="Ruberto L."/>
            <person name="Melo C."/>
            <person name="Marenssi S."/>
            <person name="Criscuolo M."/>
            <person name="Memoli M."/>
            <person name="Arguelles M."/>
            <person name="Mac Cormack W.P."/>
        </authorList>
    </citation>
    <scope>NUCLEOTIDE SEQUENCE [LARGE SCALE GENOMIC DNA]</scope>
    <source>
        <strain evidence="3 4">JUB59</strain>
    </source>
</reference>
<dbReference type="InterPro" id="IPR013762">
    <property type="entry name" value="Integrase-like_cat_sf"/>
</dbReference>
<dbReference type="STRING" id="1046627.BZARG_1298"/>
<keyword evidence="1" id="KW-0238">DNA-binding</keyword>
<dbReference type="GO" id="GO:0015074">
    <property type="term" value="P:DNA integration"/>
    <property type="evidence" value="ECO:0007669"/>
    <property type="project" value="InterPro"/>
</dbReference>
<gene>
    <name evidence="3" type="ORF">BZARG_1298</name>
</gene>
<dbReference type="PATRIC" id="fig|1046627.3.peg.1547"/>
<dbReference type="SUPFAM" id="SSF56349">
    <property type="entry name" value="DNA breaking-rejoining enzymes"/>
    <property type="match status" value="1"/>
</dbReference>
<comment type="caution">
    <text evidence="3">The sequence shown here is derived from an EMBL/GenBank/DDBJ whole genome shotgun (WGS) entry which is preliminary data.</text>
</comment>
<accession>G2EDE9</accession>
<proteinExistence type="predicted"/>
<dbReference type="Proteomes" id="UP000003730">
    <property type="component" value="Unassembled WGS sequence"/>
</dbReference>
<sequence length="458" mass="53472">MTSILSFILQVHDSVHDLPMKPNYNEPKIYTGGVDVYRWSKLTKKQQTEALKKDWYIYFSFRDPNTGYLKQQKRMKASANSYSTKKQRLQILQPLLFHLINILDAGYNPYLEDNSHVKAILTGKPVVKQVENLEVTTPIVRKQVVENTPLILKEDEAIITLEDAKKIVLDTKEKVLNNNSFPKFRSRINQFYRWLYENDYKETDSIEAVNKKTVIQYLNTVLQKTSPRNRNNSRTDLGSFIETLVDNDVLQTNFVKKIKKLTAKAKRNKSYNSEQLNDIKIYMKENDPILSLFVDFVCYGFLRPMEVCRLKVGDLNFKDMKMQVQAKNKAVKEKIIPEILFDKLPDLSALPKSYDLFNLWKIGGIWDVTEASKRDYFTKRFKKVKDHFGLNEDYGLYSFRHTTTSELYRELSKEPNMSPNAAKSKLMLITGHSSMTALESYLRDIDAELPEDFSHFLN</sequence>
<dbReference type="InterPro" id="IPR010998">
    <property type="entry name" value="Integrase_recombinase_N"/>
</dbReference>
<dbReference type="Gene3D" id="1.10.150.130">
    <property type="match status" value="1"/>
</dbReference>
<dbReference type="AlphaFoldDB" id="G2EDE9"/>